<reference evidence="1 2" key="1">
    <citation type="journal article" date="2014" name="Agronomy (Basel)">
        <title>A Draft Genome Sequence for Ensete ventricosum, the Drought-Tolerant Tree Against Hunger.</title>
        <authorList>
            <person name="Harrison J."/>
            <person name="Moore K.A."/>
            <person name="Paszkiewicz K."/>
            <person name="Jones T."/>
            <person name="Grant M."/>
            <person name="Ambacheew D."/>
            <person name="Muzemil S."/>
            <person name="Studholme D.J."/>
        </authorList>
    </citation>
    <scope>NUCLEOTIDE SEQUENCE [LARGE SCALE GENOMIC DNA]</scope>
</reference>
<dbReference type="Proteomes" id="UP000287651">
    <property type="component" value="Unassembled WGS sequence"/>
</dbReference>
<protein>
    <submittedName>
        <fullName evidence="1">Uncharacterized protein</fullName>
    </submittedName>
</protein>
<accession>A0A426ZYT0</accession>
<evidence type="ECO:0000313" key="2">
    <source>
        <dbReference type="Proteomes" id="UP000287651"/>
    </source>
</evidence>
<gene>
    <name evidence="1" type="ORF">B296_00008152</name>
</gene>
<dbReference type="EMBL" id="AMZH03004453">
    <property type="protein sequence ID" value="RRT69125.1"/>
    <property type="molecule type" value="Genomic_DNA"/>
</dbReference>
<sequence>MRHPTEPPRPWILSNYAVNCDPRFPHLTRPMVLITVYQLEGIPSRTDEPFGPMTRVGPFRFPLYDLLLTTDSDPIYSFSSSSSVHRRFGGLKILVLMSLRTPDLGSLFRLLMLVCVVGGAAP</sequence>
<name>A0A426ZYT0_ENSVE</name>
<comment type="caution">
    <text evidence="1">The sequence shown here is derived from an EMBL/GenBank/DDBJ whole genome shotgun (WGS) entry which is preliminary data.</text>
</comment>
<evidence type="ECO:0000313" key="1">
    <source>
        <dbReference type="EMBL" id="RRT69125.1"/>
    </source>
</evidence>
<dbReference type="AlphaFoldDB" id="A0A426ZYT0"/>
<organism evidence="1 2">
    <name type="scientific">Ensete ventricosum</name>
    <name type="common">Abyssinian banana</name>
    <name type="synonym">Musa ensete</name>
    <dbReference type="NCBI Taxonomy" id="4639"/>
    <lineage>
        <taxon>Eukaryota</taxon>
        <taxon>Viridiplantae</taxon>
        <taxon>Streptophyta</taxon>
        <taxon>Embryophyta</taxon>
        <taxon>Tracheophyta</taxon>
        <taxon>Spermatophyta</taxon>
        <taxon>Magnoliopsida</taxon>
        <taxon>Liliopsida</taxon>
        <taxon>Zingiberales</taxon>
        <taxon>Musaceae</taxon>
        <taxon>Ensete</taxon>
    </lineage>
</organism>
<proteinExistence type="predicted"/>